<comment type="caution">
    <text evidence="9">The sequence shown here is derived from an EMBL/GenBank/DDBJ whole genome shotgun (WGS) entry which is preliminary data.</text>
</comment>
<feature type="transmembrane region" description="Helical" evidence="7">
    <location>
        <begin position="54"/>
        <end position="75"/>
    </location>
</feature>
<evidence type="ECO:0000313" key="9">
    <source>
        <dbReference type="EMBL" id="NLR91898.1"/>
    </source>
</evidence>
<keyword evidence="10" id="KW-1185">Reference proteome</keyword>
<feature type="transmembrane region" description="Helical" evidence="7">
    <location>
        <begin position="365"/>
        <end position="386"/>
    </location>
</feature>
<dbReference type="PANTHER" id="PTHR30252:SF4">
    <property type="entry name" value="CARBON STARVATION"/>
    <property type="match status" value="1"/>
</dbReference>
<evidence type="ECO:0000256" key="5">
    <source>
        <dbReference type="ARBA" id="ARBA00022989"/>
    </source>
</evidence>
<protein>
    <submittedName>
        <fullName evidence="9">Carbon starvation protein A</fullName>
    </submittedName>
</protein>
<feature type="transmembrane region" description="Helical" evidence="7">
    <location>
        <begin position="266"/>
        <end position="290"/>
    </location>
</feature>
<evidence type="ECO:0000259" key="8">
    <source>
        <dbReference type="Pfam" id="PF02554"/>
    </source>
</evidence>
<feature type="transmembrane region" description="Helical" evidence="7">
    <location>
        <begin position="447"/>
        <end position="465"/>
    </location>
</feature>
<feature type="domain" description="CstA N-terminal" evidence="8">
    <location>
        <begin position="327"/>
        <end position="431"/>
    </location>
</feature>
<dbReference type="GO" id="GO:0009267">
    <property type="term" value="P:cellular response to starvation"/>
    <property type="evidence" value="ECO:0007669"/>
    <property type="project" value="InterPro"/>
</dbReference>
<dbReference type="GO" id="GO:0005886">
    <property type="term" value="C:plasma membrane"/>
    <property type="evidence" value="ECO:0007669"/>
    <property type="project" value="UniProtKB-SubCell"/>
</dbReference>
<evidence type="ECO:0000313" key="10">
    <source>
        <dbReference type="Proteomes" id="UP000585050"/>
    </source>
</evidence>
<keyword evidence="5 7" id="KW-1133">Transmembrane helix</keyword>
<evidence type="ECO:0000256" key="7">
    <source>
        <dbReference type="SAM" id="Phobius"/>
    </source>
</evidence>
<feature type="transmembrane region" description="Helical" evidence="7">
    <location>
        <begin position="318"/>
        <end position="337"/>
    </location>
</feature>
<reference evidence="9 10" key="1">
    <citation type="submission" date="2020-04" db="EMBL/GenBank/DDBJ databases">
        <title>Flammeovirga sp. SR4, a novel species isolated from seawater.</title>
        <authorList>
            <person name="Wang X."/>
        </authorList>
    </citation>
    <scope>NUCLEOTIDE SEQUENCE [LARGE SCALE GENOMIC DNA]</scope>
    <source>
        <strain evidence="9 10">SR4</strain>
    </source>
</reference>
<feature type="transmembrane region" description="Helical" evidence="7">
    <location>
        <begin position="417"/>
        <end position="441"/>
    </location>
</feature>
<dbReference type="InterPro" id="IPR051605">
    <property type="entry name" value="CstA"/>
</dbReference>
<keyword evidence="3" id="KW-1003">Cell membrane</keyword>
<dbReference type="AlphaFoldDB" id="A0A7X8SKQ7"/>
<evidence type="ECO:0000256" key="3">
    <source>
        <dbReference type="ARBA" id="ARBA00022475"/>
    </source>
</evidence>
<feature type="transmembrane region" description="Helical" evidence="7">
    <location>
        <begin position="184"/>
        <end position="206"/>
    </location>
</feature>
<evidence type="ECO:0000256" key="4">
    <source>
        <dbReference type="ARBA" id="ARBA00022692"/>
    </source>
</evidence>
<feature type="transmembrane region" description="Helical" evidence="7">
    <location>
        <begin position="392"/>
        <end position="410"/>
    </location>
</feature>
<feature type="transmembrane region" description="Helical" evidence="7">
    <location>
        <begin position="226"/>
        <end position="246"/>
    </location>
</feature>
<dbReference type="InterPro" id="IPR003706">
    <property type="entry name" value="CstA_N"/>
</dbReference>
<dbReference type="Proteomes" id="UP000585050">
    <property type="component" value="Unassembled WGS sequence"/>
</dbReference>
<dbReference type="Pfam" id="PF02554">
    <property type="entry name" value="CstA"/>
    <property type="match status" value="2"/>
</dbReference>
<evidence type="ECO:0000256" key="1">
    <source>
        <dbReference type="ARBA" id="ARBA00004651"/>
    </source>
</evidence>
<feature type="domain" description="CstA N-terminal" evidence="8">
    <location>
        <begin position="4"/>
        <end position="142"/>
    </location>
</feature>
<feature type="transmembrane region" description="Helical" evidence="7">
    <location>
        <begin position="81"/>
        <end position="104"/>
    </location>
</feature>
<comment type="similarity">
    <text evidence="2">Belongs to the peptide transporter carbon starvation (CstA) (TC 2.A.114) family.</text>
</comment>
<evidence type="ECO:0000256" key="6">
    <source>
        <dbReference type="ARBA" id="ARBA00023136"/>
    </source>
</evidence>
<feature type="transmembrane region" description="Helical" evidence="7">
    <location>
        <begin position="149"/>
        <end position="172"/>
    </location>
</feature>
<keyword evidence="6 7" id="KW-0472">Membrane</keyword>
<dbReference type="PANTHER" id="PTHR30252">
    <property type="entry name" value="INNER MEMBRANE PEPTIDE TRANSPORTER"/>
    <property type="match status" value="1"/>
</dbReference>
<proteinExistence type="inferred from homology"/>
<dbReference type="RefSeq" id="WP_168882610.1">
    <property type="nucleotide sequence ID" value="NZ_JABAIL010000003.1"/>
</dbReference>
<evidence type="ECO:0000256" key="2">
    <source>
        <dbReference type="ARBA" id="ARBA00007755"/>
    </source>
</evidence>
<name>A0A7X8SKQ7_9BACT</name>
<dbReference type="EMBL" id="JABAIL010000003">
    <property type="protein sequence ID" value="NLR91898.1"/>
    <property type="molecule type" value="Genomic_DNA"/>
</dbReference>
<sequence length="485" mass="52470">MITFLLCIATLIGGYFFYAGYLERQFGVDESAPTPAITKEDGIDYVPMKLWKTFLIQFLNIAGLGPIFGAIAGALWGPVAFLWIVFGCIFAGTVHDYISGMLSIKMGGGSISEIVSKFLGKQVRIFMTGFSVLLLILVGVVFVKGPATIIHQLTDIDTQILVVAIFIYYLLATMIPIDKLIGKLYPFFGVCLLIMAVGILSVLLVGDYQIPELTASTFRNMHSDEASNPIFPLLFVTIACGAISGFHSTQSPMMARCVTNEKQGRIIFAGAMITEGIVALVWAAAAIAFFGGVEALGKTMAEEGHNAAWVVNEICNTMLGKIGGILAIFGVVAAPITSGDTAFRSARLTVADAFNVKQKSLLQRLLVTAPLFAIAIFLTTIDFSIIWRYFGWSNQVLATIVLWACAVYMQKEKGNAWYVYLPATFMTAVVVTYIMLAPIGFHLSSTVSNWVGITVALALLGLFLLKVKKSSSTSDIQKTEAVDAI</sequence>
<accession>A0A7X8SKQ7</accession>
<comment type="subcellular location">
    <subcellularLocation>
        <location evidence="1">Cell membrane</location>
        <topology evidence="1">Multi-pass membrane protein</topology>
    </subcellularLocation>
</comment>
<organism evidence="9 10">
    <name type="scientific">Flammeovirga agarivorans</name>
    <dbReference type="NCBI Taxonomy" id="2726742"/>
    <lineage>
        <taxon>Bacteria</taxon>
        <taxon>Pseudomonadati</taxon>
        <taxon>Bacteroidota</taxon>
        <taxon>Cytophagia</taxon>
        <taxon>Cytophagales</taxon>
        <taxon>Flammeovirgaceae</taxon>
        <taxon>Flammeovirga</taxon>
    </lineage>
</organism>
<gene>
    <name evidence="9" type="ORF">HGP29_11805</name>
</gene>
<feature type="transmembrane region" description="Helical" evidence="7">
    <location>
        <begin position="125"/>
        <end position="143"/>
    </location>
</feature>
<keyword evidence="4 7" id="KW-0812">Transmembrane</keyword>